<feature type="domain" description="TaqI-like C-terminal specificity" evidence="9">
    <location>
        <begin position="570"/>
        <end position="687"/>
    </location>
</feature>
<evidence type="ECO:0000256" key="1">
    <source>
        <dbReference type="ARBA" id="ARBA00011900"/>
    </source>
</evidence>
<name>A0A846JB10_CLOBO</name>
<evidence type="ECO:0000313" key="10">
    <source>
        <dbReference type="EMBL" id="NFJ10341.1"/>
    </source>
</evidence>
<dbReference type="PANTHER" id="PTHR33841">
    <property type="entry name" value="DNA METHYLTRANSFERASE YEEA-RELATED"/>
    <property type="match status" value="1"/>
</dbReference>
<accession>A0A846JB10</accession>
<comment type="caution">
    <text evidence="10">The sequence shown here is derived from an EMBL/GenBank/DDBJ whole genome shotgun (WGS) entry which is preliminary data.</text>
</comment>
<dbReference type="GO" id="GO:0004519">
    <property type="term" value="F:endonuclease activity"/>
    <property type="evidence" value="ECO:0007669"/>
    <property type="project" value="UniProtKB-KW"/>
</dbReference>
<dbReference type="InterPro" id="IPR011639">
    <property type="entry name" value="MethylTrfase_TaqI-like_dom"/>
</dbReference>
<evidence type="ECO:0000256" key="7">
    <source>
        <dbReference type="ARBA" id="ARBA00047942"/>
    </source>
</evidence>
<sequence>MGVSYNLYKTEDIFCINKYCNCLQLVFEDLYDLKKIYLDLNNEDKNLFCNKALYVLINKIIISKIFMEKNNITGELAKESIKYYALNLDTINLVNLVFDNADKKFLESIFKDNIKYEYINPSYYSLDKGDFLHYENDLFYRYNMFLNKIIDEINTFDFIKNSGEIGEIYEKIISTKYKKSMGIFYTPEYIIDYILENVFYEFSPLKNPFVKLIDISAGAGYFIIKAYDKLKKVFTENIQSLQEKYKQNIYTIRKKGQTIKVTGEYYWQKENVHYHIINNCIYAADIDIYATQITTINLFLKDTKTYVGKVNVVNCDSLIRWEKDFKPAIKFLDDKYKYKYKTYEIKNKDIEEAVNYKEEEVYNWKAYFKLYKFWRKKFDYIIGNPPWVSLSRKNKKVCWKNSLEYYIKNYGQCVHSPNLFEYFIKRALEKTKEGGYLAFVVPINFSRNSQYIQLRNEILNKYEIKNLFFNLAFSGVITDGMVFILKKNKKCFNKIKIKVQGKDEYKIDKNELFSCNEYGFTFNNNDFDEKIKNKILENSSFLSEISDTFTGFIGDCKNIYKEDVDKSYIKIYKGKNIKKFICYSYFYYNFKDENIKGGTKDLKKLKYKGKILVRKTGNEIIAAYDEEGIVIEQSLYGIINLKQNFSYKYILGILNSQLMSWYYKKYLITNKESTPQLKKYRLNKIPIKNCNKNIQEEVEILVDKIFQALKNENMKEIEYHYKILNQKVFSIYGIDDIKIIRYIINDK</sequence>
<keyword evidence="6" id="KW-0238">DNA-binding</keyword>
<dbReference type="EC" id="2.1.1.72" evidence="1"/>
<proteinExistence type="predicted"/>
<comment type="catalytic activity">
    <reaction evidence="7">
        <text>a 2'-deoxyadenosine in DNA + S-adenosyl-L-methionine = an N(6)-methyl-2'-deoxyadenosine in DNA + S-adenosyl-L-homocysteine + H(+)</text>
        <dbReference type="Rhea" id="RHEA:15197"/>
        <dbReference type="Rhea" id="RHEA-COMP:12418"/>
        <dbReference type="Rhea" id="RHEA-COMP:12419"/>
        <dbReference type="ChEBI" id="CHEBI:15378"/>
        <dbReference type="ChEBI" id="CHEBI:57856"/>
        <dbReference type="ChEBI" id="CHEBI:59789"/>
        <dbReference type="ChEBI" id="CHEBI:90615"/>
        <dbReference type="ChEBI" id="CHEBI:90616"/>
        <dbReference type="EC" id="2.1.1.72"/>
    </reaction>
</comment>
<dbReference type="Gene3D" id="3.90.220.10">
    <property type="entry name" value="Adenine-n6-DNA-methyltransferase Taqi, Chain A, domain 2"/>
    <property type="match status" value="1"/>
</dbReference>
<dbReference type="GO" id="GO:0003677">
    <property type="term" value="F:DNA binding"/>
    <property type="evidence" value="ECO:0007669"/>
    <property type="project" value="UniProtKB-KW"/>
</dbReference>
<dbReference type="InterPro" id="IPR023135">
    <property type="entry name" value="N6_DNA_MeTrfase_TaqI_C"/>
</dbReference>
<keyword evidence="10" id="KW-0540">Nuclease</keyword>
<dbReference type="PANTHER" id="PTHR33841:SF6">
    <property type="entry name" value="TYPE II METHYLTRANSFERASE M.HINDII"/>
    <property type="match status" value="1"/>
</dbReference>
<protein>
    <recommendedName>
        <fullName evidence="1">site-specific DNA-methyltransferase (adenine-specific)</fullName>
        <ecNumber evidence="1">2.1.1.72</ecNumber>
    </recommendedName>
</protein>
<dbReference type="GO" id="GO:0009007">
    <property type="term" value="F:site-specific DNA-methyltransferase (adenine-specific) activity"/>
    <property type="evidence" value="ECO:0007669"/>
    <property type="project" value="UniProtKB-EC"/>
</dbReference>
<keyword evidence="3" id="KW-0808">Transferase</keyword>
<dbReference type="SUPFAM" id="SSF116734">
    <property type="entry name" value="DNA methylase specificity domain"/>
    <property type="match status" value="1"/>
</dbReference>
<organism evidence="10 11">
    <name type="scientific">Clostridium botulinum</name>
    <dbReference type="NCBI Taxonomy" id="1491"/>
    <lineage>
        <taxon>Bacteria</taxon>
        <taxon>Bacillati</taxon>
        <taxon>Bacillota</taxon>
        <taxon>Clostridia</taxon>
        <taxon>Eubacteriales</taxon>
        <taxon>Clostridiaceae</taxon>
        <taxon>Clostridium</taxon>
    </lineage>
</organism>
<evidence type="ECO:0000313" key="11">
    <source>
        <dbReference type="Proteomes" id="UP000480039"/>
    </source>
</evidence>
<dbReference type="PROSITE" id="PS00092">
    <property type="entry name" value="N6_MTASE"/>
    <property type="match status" value="1"/>
</dbReference>
<dbReference type="Proteomes" id="UP000480039">
    <property type="component" value="Unassembled WGS sequence"/>
</dbReference>
<reference evidence="10 11" key="1">
    <citation type="submission" date="2019-04" db="EMBL/GenBank/DDBJ databases">
        <title>Genome sequencing of Clostridium botulinum Groups I-IV and Clostridium butyricum.</title>
        <authorList>
            <person name="Brunt J."/>
            <person name="Van Vliet A.H.M."/>
            <person name="Stringer S.C."/>
            <person name="Carter A.T."/>
            <person name="Peck M.W."/>
        </authorList>
    </citation>
    <scope>NUCLEOTIDE SEQUENCE [LARGE SCALE GENOMIC DNA]</scope>
    <source>
        <strain evidence="10 11">Colworth BL30</strain>
    </source>
</reference>
<dbReference type="Pfam" id="PF12950">
    <property type="entry name" value="TaqI_C"/>
    <property type="match status" value="1"/>
</dbReference>
<keyword evidence="10" id="KW-0255">Endonuclease</keyword>
<keyword evidence="10" id="KW-0378">Hydrolase</keyword>
<dbReference type="InterPro" id="IPR050953">
    <property type="entry name" value="N4_N6_ade-DNA_methylase"/>
</dbReference>
<dbReference type="InterPro" id="IPR025931">
    <property type="entry name" value="TaqI_C"/>
</dbReference>
<evidence type="ECO:0000256" key="2">
    <source>
        <dbReference type="ARBA" id="ARBA00022603"/>
    </source>
</evidence>
<gene>
    <name evidence="10" type="ORF">FC871_18090</name>
</gene>
<keyword evidence="2" id="KW-0489">Methyltransferase</keyword>
<dbReference type="GO" id="GO:0032259">
    <property type="term" value="P:methylation"/>
    <property type="evidence" value="ECO:0007669"/>
    <property type="project" value="UniProtKB-KW"/>
</dbReference>
<dbReference type="InterPro" id="IPR029063">
    <property type="entry name" value="SAM-dependent_MTases_sf"/>
</dbReference>
<dbReference type="AlphaFoldDB" id="A0A846JB10"/>
<dbReference type="Pfam" id="PF07669">
    <property type="entry name" value="Eco57I"/>
    <property type="match status" value="1"/>
</dbReference>
<dbReference type="EMBL" id="SWQE01000012">
    <property type="protein sequence ID" value="NFJ10341.1"/>
    <property type="molecule type" value="Genomic_DNA"/>
</dbReference>
<keyword evidence="5" id="KW-0680">Restriction system</keyword>
<evidence type="ECO:0000256" key="3">
    <source>
        <dbReference type="ARBA" id="ARBA00022679"/>
    </source>
</evidence>
<evidence type="ECO:0000256" key="4">
    <source>
        <dbReference type="ARBA" id="ARBA00022691"/>
    </source>
</evidence>
<dbReference type="GO" id="GO:0009307">
    <property type="term" value="P:DNA restriction-modification system"/>
    <property type="evidence" value="ECO:0007669"/>
    <property type="project" value="UniProtKB-KW"/>
</dbReference>
<evidence type="ECO:0000259" key="8">
    <source>
        <dbReference type="Pfam" id="PF07669"/>
    </source>
</evidence>
<dbReference type="InterPro" id="IPR002052">
    <property type="entry name" value="DNA_methylase_N6_adenine_CS"/>
</dbReference>
<dbReference type="Gene3D" id="3.40.50.150">
    <property type="entry name" value="Vaccinia Virus protein VP39"/>
    <property type="match status" value="1"/>
</dbReference>
<dbReference type="SUPFAM" id="SSF53335">
    <property type="entry name" value="S-adenosyl-L-methionine-dependent methyltransferases"/>
    <property type="match status" value="1"/>
</dbReference>
<keyword evidence="4" id="KW-0949">S-adenosyl-L-methionine</keyword>
<dbReference type="PRINTS" id="PR00507">
    <property type="entry name" value="N12N6MTFRASE"/>
</dbReference>
<evidence type="ECO:0000259" key="9">
    <source>
        <dbReference type="Pfam" id="PF12950"/>
    </source>
</evidence>
<evidence type="ECO:0000256" key="5">
    <source>
        <dbReference type="ARBA" id="ARBA00022747"/>
    </source>
</evidence>
<feature type="domain" description="Type II methyltransferase M.TaqI-like" evidence="8">
    <location>
        <begin position="279"/>
        <end position="468"/>
    </location>
</feature>
<evidence type="ECO:0000256" key="6">
    <source>
        <dbReference type="ARBA" id="ARBA00023125"/>
    </source>
</evidence>